<proteinExistence type="predicted"/>
<dbReference type="PANTHER" id="PTHR35131:SF1">
    <property type="entry name" value="EXPRESSED PROTEIN"/>
    <property type="match status" value="1"/>
</dbReference>
<dbReference type="EMBL" id="JBDFQZ010000010">
    <property type="protein sequence ID" value="KAK9681598.1"/>
    <property type="molecule type" value="Genomic_DNA"/>
</dbReference>
<reference evidence="1" key="1">
    <citation type="submission" date="2024-03" db="EMBL/GenBank/DDBJ databases">
        <title>WGS assembly of Saponaria officinalis var. Norfolk2.</title>
        <authorList>
            <person name="Jenkins J."/>
            <person name="Shu S."/>
            <person name="Grimwood J."/>
            <person name="Barry K."/>
            <person name="Goodstein D."/>
            <person name="Schmutz J."/>
            <person name="Leebens-Mack J."/>
            <person name="Osbourn A."/>
        </authorList>
    </citation>
    <scope>NUCLEOTIDE SEQUENCE [LARGE SCALE GENOMIC DNA]</scope>
    <source>
        <strain evidence="1">JIC</strain>
    </source>
</reference>
<keyword evidence="2" id="KW-1185">Reference proteome</keyword>
<dbReference type="PANTHER" id="PTHR35131">
    <property type="entry name" value="EXPRESSED PROTEIN"/>
    <property type="match status" value="1"/>
</dbReference>
<dbReference type="AlphaFoldDB" id="A0AAW1HX77"/>
<dbReference type="Proteomes" id="UP001443914">
    <property type="component" value="Unassembled WGS sequence"/>
</dbReference>
<gene>
    <name evidence="1" type="ORF">RND81_10G013900</name>
</gene>
<accession>A0AAW1HX77</accession>
<evidence type="ECO:0000313" key="2">
    <source>
        <dbReference type="Proteomes" id="UP001443914"/>
    </source>
</evidence>
<protein>
    <submittedName>
        <fullName evidence="1">Uncharacterized protein</fullName>
    </submittedName>
</protein>
<comment type="caution">
    <text evidence="1">The sequence shown here is derived from an EMBL/GenBank/DDBJ whole genome shotgun (WGS) entry which is preliminary data.</text>
</comment>
<name>A0AAW1HX77_SAPOF</name>
<sequence>MGTTAPLAIGTRGTIGSLVRREIEYFQKLDLHRPEHDSKKYQAFVSKSTDASASRSRTAVPTLGSFLSLSWRRKRKSGNTSNSGRFLPSMCSAVDIVCSSESKRFHGIPGYSYKSLKSDIDTGLNSD</sequence>
<evidence type="ECO:0000313" key="1">
    <source>
        <dbReference type="EMBL" id="KAK9681598.1"/>
    </source>
</evidence>
<organism evidence="1 2">
    <name type="scientific">Saponaria officinalis</name>
    <name type="common">Common soapwort</name>
    <name type="synonym">Lychnis saponaria</name>
    <dbReference type="NCBI Taxonomy" id="3572"/>
    <lineage>
        <taxon>Eukaryota</taxon>
        <taxon>Viridiplantae</taxon>
        <taxon>Streptophyta</taxon>
        <taxon>Embryophyta</taxon>
        <taxon>Tracheophyta</taxon>
        <taxon>Spermatophyta</taxon>
        <taxon>Magnoliopsida</taxon>
        <taxon>eudicotyledons</taxon>
        <taxon>Gunneridae</taxon>
        <taxon>Pentapetalae</taxon>
        <taxon>Caryophyllales</taxon>
        <taxon>Caryophyllaceae</taxon>
        <taxon>Caryophylleae</taxon>
        <taxon>Saponaria</taxon>
    </lineage>
</organism>